<dbReference type="Proteomes" id="UP000250235">
    <property type="component" value="Unassembled WGS sequence"/>
</dbReference>
<evidence type="ECO:0000313" key="2">
    <source>
        <dbReference type="Proteomes" id="UP000250235"/>
    </source>
</evidence>
<name>A0A2Z7A2Y8_9LAMI</name>
<evidence type="ECO:0000313" key="1">
    <source>
        <dbReference type="EMBL" id="KZV15904.1"/>
    </source>
</evidence>
<accession>A0A2Z7A2Y8</accession>
<gene>
    <name evidence="1" type="ORF">F511_14543</name>
</gene>
<sequence length="111" mass="12200">MPKMSVTAKIGSKEIVTSKYIVPLIDLSSDEEEGLHGDTKSCGRKTKLGTLGLYSPLRIQNVKMMKFSSDTQTMKTTEMTKLCDKVNTYEGQKRFGPSAAIIIDISDDSSC</sequence>
<dbReference type="AlphaFoldDB" id="A0A2Z7A2Y8"/>
<protein>
    <submittedName>
        <fullName evidence="1">Uncharacterized protein</fullName>
    </submittedName>
</protein>
<keyword evidence="2" id="KW-1185">Reference proteome</keyword>
<proteinExistence type="predicted"/>
<dbReference type="EMBL" id="KV019599">
    <property type="protein sequence ID" value="KZV15904.1"/>
    <property type="molecule type" value="Genomic_DNA"/>
</dbReference>
<reference evidence="1 2" key="1">
    <citation type="journal article" date="2015" name="Proc. Natl. Acad. Sci. U.S.A.">
        <title>The resurrection genome of Boea hygrometrica: A blueprint for survival of dehydration.</title>
        <authorList>
            <person name="Xiao L."/>
            <person name="Yang G."/>
            <person name="Zhang L."/>
            <person name="Yang X."/>
            <person name="Zhao S."/>
            <person name="Ji Z."/>
            <person name="Zhou Q."/>
            <person name="Hu M."/>
            <person name="Wang Y."/>
            <person name="Chen M."/>
            <person name="Xu Y."/>
            <person name="Jin H."/>
            <person name="Xiao X."/>
            <person name="Hu G."/>
            <person name="Bao F."/>
            <person name="Hu Y."/>
            <person name="Wan P."/>
            <person name="Li L."/>
            <person name="Deng X."/>
            <person name="Kuang T."/>
            <person name="Xiang C."/>
            <person name="Zhu J.K."/>
            <person name="Oliver M.J."/>
            <person name="He Y."/>
        </authorList>
    </citation>
    <scope>NUCLEOTIDE SEQUENCE [LARGE SCALE GENOMIC DNA]</scope>
    <source>
        <strain evidence="2">cv. XS01</strain>
    </source>
</reference>
<organism evidence="1 2">
    <name type="scientific">Dorcoceras hygrometricum</name>
    <dbReference type="NCBI Taxonomy" id="472368"/>
    <lineage>
        <taxon>Eukaryota</taxon>
        <taxon>Viridiplantae</taxon>
        <taxon>Streptophyta</taxon>
        <taxon>Embryophyta</taxon>
        <taxon>Tracheophyta</taxon>
        <taxon>Spermatophyta</taxon>
        <taxon>Magnoliopsida</taxon>
        <taxon>eudicotyledons</taxon>
        <taxon>Gunneridae</taxon>
        <taxon>Pentapetalae</taxon>
        <taxon>asterids</taxon>
        <taxon>lamiids</taxon>
        <taxon>Lamiales</taxon>
        <taxon>Gesneriaceae</taxon>
        <taxon>Didymocarpoideae</taxon>
        <taxon>Trichosporeae</taxon>
        <taxon>Loxocarpinae</taxon>
        <taxon>Dorcoceras</taxon>
    </lineage>
</organism>